<evidence type="ECO:0000259" key="3">
    <source>
        <dbReference type="Pfam" id="PF00884"/>
    </source>
</evidence>
<dbReference type="Pfam" id="PF00884">
    <property type="entry name" value="Sulfatase"/>
    <property type="match status" value="1"/>
</dbReference>
<accession>A0ABU1S0Z9</accession>
<reference evidence="4 5" key="1">
    <citation type="submission" date="2023-07" db="EMBL/GenBank/DDBJ databases">
        <title>Sorghum-associated microbial communities from plants grown in Nebraska, USA.</title>
        <authorList>
            <person name="Schachtman D."/>
        </authorList>
    </citation>
    <scope>NUCLEOTIDE SEQUENCE [LARGE SCALE GENOMIC DNA]</scope>
    <source>
        <strain evidence="4 5">BE124</strain>
    </source>
</reference>
<comment type="similarity">
    <text evidence="1">Belongs to the sulfatase family.</text>
</comment>
<organism evidence="4 5">
    <name type="scientific">Flavobacterium granuli</name>
    <dbReference type="NCBI Taxonomy" id="280093"/>
    <lineage>
        <taxon>Bacteria</taxon>
        <taxon>Pseudomonadati</taxon>
        <taxon>Bacteroidota</taxon>
        <taxon>Flavobacteriia</taxon>
        <taxon>Flavobacteriales</taxon>
        <taxon>Flavobacteriaceae</taxon>
        <taxon>Flavobacterium</taxon>
    </lineage>
</organism>
<dbReference type="CDD" id="cd16143">
    <property type="entry name" value="ARS_like"/>
    <property type="match status" value="1"/>
</dbReference>
<dbReference type="InterPro" id="IPR024607">
    <property type="entry name" value="Sulfatase_CS"/>
</dbReference>
<dbReference type="EMBL" id="JAVDTX010000002">
    <property type="protein sequence ID" value="MDR6844676.1"/>
    <property type="molecule type" value="Genomic_DNA"/>
</dbReference>
<dbReference type="InterPro" id="IPR052701">
    <property type="entry name" value="GAG_Ulvan_Degrading_Sulfatases"/>
</dbReference>
<evidence type="ECO:0000256" key="1">
    <source>
        <dbReference type="ARBA" id="ARBA00008779"/>
    </source>
</evidence>
<dbReference type="PROSITE" id="PS00523">
    <property type="entry name" value="SULFATASE_1"/>
    <property type="match status" value="1"/>
</dbReference>
<dbReference type="PROSITE" id="PS00149">
    <property type="entry name" value="SULFATASE_2"/>
    <property type="match status" value="1"/>
</dbReference>
<gene>
    <name evidence="4" type="ORF">J2W95_001367</name>
</gene>
<sequence length="517" mass="57267">MNRIIMEKSTVIRLLSFVLFLIGVTAFCQKKGSAAKSTPNVIIIYADDLGYGDLSCYGATKIKTPNIDKLAAQGVRMTNAHATAATCTPSRYSLMTGQYPWRKQGTGILPGDAALIIPTDKLTLPLLFKKAGYTTGIVGKWHLGIGDSVEKNWNQELKPGPNEVGFDYSFIFPATADRVPTVFVENGKVLGAEASDPIMVSYNKQIGNDPIGATHPELLKMKASLNHGHDGTIVNGIGRIGFMSGGTKARWTDEEVPLTFLEKAKLFMEQNKNQPFFLYYSVTEPHVPRMPSTAFRGKSELGYRGDAILQLDWSVGEVMKQLKYLGIEKNTIIVFSSDNGPVLDDGYQDEAVSKQNGHNPWGALRGGKYSAFEAGTRVPLIINWPTQIKPKISDALVSQVDFIASFNQLLGMNIKNDEFLDSQNMWEAFIGESNFGREVLIKQGGAYSVIKGNWKYIKAQKGDSFWPLQNIETGTSELPQLYDLRKDIGEINNLASQFPEKVKELEKFLNEKLDIKK</sequence>
<evidence type="ECO:0000256" key="2">
    <source>
        <dbReference type="ARBA" id="ARBA00022801"/>
    </source>
</evidence>
<dbReference type="Proteomes" id="UP001261871">
    <property type="component" value="Unassembled WGS sequence"/>
</dbReference>
<feature type="domain" description="Sulfatase N-terminal" evidence="3">
    <location>
        <begin position="39"/>
        <end position="412"/>
    </location>
</feature>
<dbReference type="PANTHER" id="PTHR43751:SF6">
    <property type="entry name" value="N-ACETYLGALACTOSAMINE-6-O-SULFATASE"/>
    <property type="match status" value="1"/>
</dbReference>
<dbReference type="InterPro" id="IPR017850">
    <property type="entry name" value="Alkaline_phosphatase_core_sf"/>
</dbReference>
<keyword evidence="2" id="KW-0378">Hydrolase</keyword>
<dbReference type="RefSeq" id="WP_310005271.1">
    <property type="nucleotide sequence ID" value="NZ_JAVDTX010000002.1"/>
</dbReference>
<evidence type="ECO:0000313" key="4">
    <source>
        <dbReference type="EMBL" id="MDR6844676.1"/>
    </source>
</evidence>
<evidence type="ECO:0000313" key="5">
    <source>
        <dbReference type="Proteomes" id="UP001261871"/>
    </source>
</evidence>
<proteinExistence type="inferred from homology"/>
<dbReference type="InterPro" id="IPR000917">
    <property type="entry name" value="Sulfatase_N"/>
</dbReference>
<dbReference type="PANTHER" id="PTHR43751">
    <property type="entry name" value="SULFATASE"/>
    <property type="match status" value="1"/>
</dbReference>
<dbReference type="Gene3D" id="3.40.720.10">
    <property type="entry name" value="Alkaline Phosphatase, subunit A"/>
    <property type="match status" value="1"/>
</dbReference>
<protein>
    <submittedName>
        <fullName evidence="4">Arylsulfatase A-like enzyme</fullName>
    </submittedName>
</protein>
<dbReference type="SUPFAM" id="SSF53649">
    <property type="entry name" value="Alkaline phosphatase-like"/>
    <property type="match status" value="1"/>
</dbReference>
<comment type="caution">
    <text evidence="4">The sequence shown here is derived from an EMBL/GenBank/DDBJ whole genome shotgun (WGS) entry which is preliminary data.</text>
</comment>
<dbReference type="Gene3D" id="3.30.1120.10">
    <property type="match status" value="1"/>
</dbReference>
<keyword evidence="5" id="KW-1185">Reference proteome</keyword>
<name>A0ABU1S0Z9_9FLAO</name>